<evidence type="ECO:0000313" key="1">
    <source>
        <dbReference type="EMBL" id="CAB3783035.1"/>
    </source>
</evidence>
<evidence type="ECO:0000313" key="2">
    <source>
        <dbReference type="Proteomes" id="UP000494119"/>
    </source>
</evidence>
<accession>A0A6J5FQ20</accession>
<protein>
    <submittedName>
        <fullName evidence="1">Uncharacterized protein</fullName>
    </submittedName>
</protein>
<dbReference type="Proteomes" id="UP000494119">
    <property type="component" value="Unassembled WGS sequence"/>
</dbReference>
<dbReference type="RefSeq" id="WP_175194519.1">
    <property type="nucleotide sequence ID" value="NZ_CADIKL010000006.1"/>
</dbReference>
<name>A0A6J5FQ20_9BURK</name>
<sequence length="272" mass="28968">MTRTVATLEISAIAFQEISDKLRAGGCDHLFMADGTIDMYGIGVARGAAPVPSAAAQAPSVYMHKFEVEQMQRGARSSSLAVATPGGAYSMPLYAAPVAPAAAAPRNETLPFESALFELINKIDSNLDTGDMLEDAKRASAALDAILSKGDLVANAHDYFRDSQDRYEKSIEFRIGWNACLDALVNARAVAPTPTVAADAAAPSESWKEAEAARQFAHLEAQPDERAALDDVKPLVDEWIRSRGTSMDGESYLAALQLAAHVKARTGGLNDL</sequence>
<proteinExistence type="predicted"/>
<dbReference type="AlphaFoldDB" id="A0A6J5FQ20"/>
<organism evidence="1 2">
    <name type="scientific">Paraburkholderia caffeinitolerans</name>
    <dbReference type="NCBI Taxonomy" id="1723730"/>
    <lineage>
        <taxon>Bacteria</taxon>
        <taxon>Pseudomonadati</taxon>
        <taxon>Pseudomonadota</taxon>
        <taxon>Betaproteobacteria</taxon>
        <taxon>Burkholderiales</taxon>
        <taxon>Burkholderiaceae</taxon>
        <taxon>Paraburkholderia</taxon>
    </lineage>
</organism>
<dbReference type="EMBL" id="CADIKL010000006">
    <property type="protein sequence ID" value="CAB3783035.1"/>
    <property type="molecule type" value="Genomic_DNA"/>
</dbReference>
<reference evidence="1 2" key="1">
    <citation type="submission" date="2020-04" db="EMBL/GenBank/DDBJ databases">
        <authorList>
            <person name="De Canck E."/>
        </authorList>
    </citation>
    <scope>NUCLEOTIDE SEQUENCE [LARGE SCALE GENOMIC DNA]</scope>
    <source>
        <strain evidence="1 2">LMG 28688</strain>
    </source>
</reference>
<keyword evidence="2" id="KW-1185">Reference proteome</keyword>
<gene>
    <name evidence="1" type="ORF">LMG28688_01565</name>
</gene>